<reference evidence="3" key="1">
    <citation type="journal article" date="2014" name="Science">
        <title>The coffee genome provides insight into the convergent evolution of caffeine biosynthesis.</title>
        <authorList>
            <person name="Denoeud F."/>
            <person name="Carretero-Paulet L."/>
            <person name="Dereeper A."/>
            <person name="Droc G."/>
            <person name="Guyot R."/>
            <person name="Pietrella M."/>
            <person name="Zheng C."/>
            <person name="Alberti A."/>
            <person name="Anthony F."/>
            <person name="Aprea G."/>
            <person name="Aury J.M."/>
            <person name="Bento P."/>
            <person name="Bernard M."/>
            <person name="Bocs S."/>
            <person name="Campa C."/>
            <person name="Cenci A."/>
            <person name="Combes M.C."/>
            <person name="Crouzillat D."/>
            <person name="Da Silva C."/>
            <person name="Daddiego L."/>
            <person name="De Bellis F."/>
            <person name="Dussert S."/>
            <person name="Garsmeur O."/>
            <person name="Gayraud T."/>
            <person name="Guignon V."/>
            <person name="Jahn K."/>
            <person name="Jamilloux V."/>
            <person name="Joet T."/>
            <person name="Labadie K."/>
            <person name="Lan T."/>
            <person name="Leclercq J."/>
            <person name="Lepelley M."/>
            <person name="Leroy T."/>
            <person name="Li L.T."/>
            <person name="Librado P."/>
            <person name="Lopez L."/>
            <person name="Munoz A."/>
            <person name="Noel B."/>
            <person name="Pallavicini A."/>
            <person name="Perrotta G."/>
            <person name="Poncet V."/>
            <person name="Pot D."/>
            <person name="Priyono X."/>
            <person name="Rigoreau M."/>
            <person name="Rouard M."/>
            <person name="Rozas J."/>
            <person name="Tranchant-Dubreuil C."/>
            <person name="VanBuren R."/>
            <person name="Zhang Q."/>
            <person name="Andrade A.C."/>
            <person name="Argout X."/>
            <person name="Bertrand B."/>
            <person name="de Kochko A."/>
            <person name="Graziosi G."/>
            <person name="Henry R.J."/>
            <person name="Jayarama X."/>
            <person name="Ming R."/>
            <person name="Nagai C."/>
            <person name="Rounsley S."/>
            <person name="Sankoff D."/>
            <person name="Giuliano G."/>
            <person name="Albert V.A."/>
            <person name="Wincker P."/>
            <person name="Lashermes P."/>
        </authorList>
    </citation>
    <scope>NUCLEOTIDE SEQUENCE [LARGE SCALE GENOMIC DNA]</scope>
    <source>
        <strain evidence="3">cv. DH200-94</strain>
    </source>
</reference>
<gene>
    <name evidence="2" type="ORF">GSCOC_T00024596001</name>
</gene>
<evidence type="ECO:0000313" key="3">
    <source>
        <dbReference type="Proteomes" id="UP000295252"/>
    </source>
</evidence>
<dbReference type="EMBL" id="HG739110">
    <property type="protein sequence ID" value="CDP07356.1"/>
    <property type="molecule type" value="Genomic_DNA"/>
</dbReference>
<evidence type="ECO:0000256" key="1">
    <source>
        <dbReference type="SAM" id="Phobius"/>
    </source>
</evidence>
<keyword evidence="1" id="KW-0812">Transmembrane</keyword>
<keyword evidence="1" id="KW-0472">Membrane</keyword>
<dbReference type="Gramene" id="CDP07356">
    <property type="protein sequence ID" value="CDP07356"/>
    <property type="gene ID" value="GSCOC_T00024596001"/>
</dbReference>
<feature type="transmembrane region" description="Helical" evidence="1">
    <location>
        <begin position="9"/>
        <end position="26"/>
    </location>
</feature>
<dbReference type="InParanoid" id="A0A068UFW1"/>
<keyword evidence="3" id="KW-1185">Reference proteome</keyword>
<accession>A0A068UFW1</accession>
<dbReference type="AlphaFoldDB" id="A0A068UFW1"/>
<proteinExistence type="predicted"/>
<organism evidence="2 3">
    <name type="scientific">Coffea canephora</name>
    <name type="common">Robusta coffee</name>
    <dbReference type="NCBI Taxonomy" id="49390"/>
    <lineage>
        <taxon>Eukaryota</taxon>
        <taxon>Viridiplantae</taxon>
        <taxon>Streptophyta</taxon>
        <taxon>Embryophyta</taxon>
        <taxon>Tracheophyta</taxon>
        <taxon>Spermatophyta</taxon>
        <taxon>Magnoliopsida</taxon>
        <taxon>eudicotyledons</taxon>
        <taxon>Gunneridae</taxon>
        <taxon>Pentapetalae</taxon>
        <taxon>asterids</taxon>
        <taxon>lamiids</taxon>
        <taxon>Gentianales</taxon>
        <taxon>Rubiaceae</taxon>
        <taxon>Ixoroideae</taxon>
        <taxon>Gardenieae complex</taxon>
        <taxon>Bertiereae - Coffeeae clade</taxon>
        <taxon>Coffeeae</taxon>
        <taxon>Coffea</taxon>
    </lineage>
</organism>
<protein>
    <submittedName>
        <fullName evidence="2">Uncharacterized protein</fullName>
    </submittedName>
</protein>
<name>A0A068UFW1_COFCA</name>
<keyword evidence="1" id="KW-1133">Transmembrane helix</keyword>
<dbReference type="Proteomes" id="UP000295252">
    <property type="component" value="Chromosome II"/>
</dbReference>
<sequence>MIKPKKKNFNFLLLLSSMLLMAWLYLREKKLAGCFSQIVSTPLPTENLQKYIYIYI</sequence>
<evidence type="ECO:0000313" key="2">
    <source>
        <dbReference type="EMBL" id="CDP07356.1"/>
    </source>
</evidence>